<protein>
    <submittedName>
        <fullName evidence="2">Uncharacterized protein</fullName>
    </submittedName>
</protein>
<name>B8DZ77_DICTD</name>
<dbReference type="HOGENOM" id="CLU_1616385_0_0_0"/>
<sequence length="164" mass="18357">MKRYSKIFLSAFLTLVLLFSLNFAQTSPKIYINKINSPDGGLIEPARAKLIDILMSKGYVVTGNKDEANYMLDLIIVSANSRRSFNWVFLILPIWPIVPITTVQGEAVVAVRVFDQQGNEVLFDQTGVVKNGMWFFGDFVSGSSVIKGAVIDCINILTFRMNLR</sequence>
<evidence type="ECO:0000313" key="2">
    <source>
        <dbReference type="EMBL" id="ACK41810.1"/>
    </source>
</evidence>
<feature type="signal peptide" evidence="1">
    <location>
        <begin position="1"/>
        <end position="24"/>
    </location>
</feature>
<dbReference type="InParanoid" id="B8DZ77"/>
<dbReference type="EMBL" id="CP001251">
    <property type="protein sequence ID" value="ACK41810.1"/>
    <property type="molecule type" value="Genomic_DNA"/>
</dbReference>
<evidence type="ECO:0000313" key="3">
    <source>
        <dbReference type="Proteomes" id="UP000007719"/>
    </source>
</evidence>
<dbReference type="Proteomes" id="UP000007719">
    <property type="component" value="Chromosome"/>
</dbReference>
<dbReference type="OrthoDB" id="9812458at2"/>
<dbReference type="KEGG" id="dtu:Dtur_0517"/>
<gene>
    <name evidence="2" type="ordered locus">Dtur_0517</name>
</gene>
<dbReference type="RefSeq" id="WP_012582895.1">
    <property type="nucleotide sequence ID" value="NC_011661.1"/>
</dbReference>
<organism evidence="2 3">
    <name type="scientific">Dictyoglomus turgidum (strain DSM 6724 / Z-1310)</name>
    <dbReference type="NCBI Taxonomy" id="515635"/>
    <lineage>
        <taxon>Bacteria</taxon>
        <taxon>Pseudomonadati</taxon>
        <taxon>Dictyoglomota</taxon>
        <taxon>Dictyoglomia</taxon>
        <taxon>Dictyoglomales</taxon>
        <taxon>Dictyoglomaceae</taxon>
        <taxon>Dictyoglomus</taxon>
    </lineage>
</organism>
<keyword evidence="1" id="KW-0732">Signal</keyword>
<accession>B8DZ77</accession>
<dbReference type="STRING" id="515635.Dtur_0517"/>
<dbReference type="EnsemblBacteria" id="ACK41810">
    <property type="protein sequence ID" value="ACK41810"/>
    <property type="gene ID" value="Dtur_0517"/>
</dbReference>
<reference evidence="3" key="1">
    <citation type="journal article" date="2016" name="Front. Microbiol.">
        <title>The complete genome sequence of hyperthermophile Dictyoglomus turgidum DSM 6724 reveals a specialized carbohydrate fermentor.</title>
        <authorList>
            <person name="Brumm P.J."/>
            <person name="Gowda K."/>
            <person name="Robb F.T."/>
            <person name="Mead D.A."/>
        </authorList>
    </citation>
    <scope>NUCLEOTIDE SEQUENCE [LARGE SCALE GENOMIC DNA]</scope>
    <source>
        <strain evidence="3">DSM 6724 / Z-1310</strain>
    </source>
</reference>
<feature type="chain" id="PRO_5002867698" evidence="1">
    <location>
        <begin position="25"/>
        <end position="164"/>
    </location>
</feature>
<evidence type="ECO:0000256" key="1">
    <source>
        <dbReference type="SAM" id="SignalP"/>
    </source>
</evidence>
<proteinExistence type="predicted"/>
<dbReference type="AlphaFoldDB" id="B8DZ77"/>
<keyword evidence="3" id="KW-1185">Reference proteome</keyword>